<feature type="domain" description="DUF6570" evidence="1">
    <location>
        <begin position="2"/>
        <end position="131"/>
    </location>
</feature>
<dbReference type="AlphaFoldDB" id="A0AAE0JXA1"/>
<keyword evidence="3" id="KW-1185">Reference proteome</keyword>
<reference evidence="2" key="1">
    <citation type="journal article" date="2023" name="Mol. Phylogenet. Evol.">
        <title>Genome-scale phylogeny and comparative genomics of the fungal order Sordariales.</title>
        <authorList>
            <person name="Hensen N."/>
            <person name="Bonometti L."/>
            <person name="Westerberg I."/>
            <person name="Brannstrom I.O."/>
            <person name="Guillou S."/>
            <person name="Cros-Aarteil S."/>
            <person name="Calhoun S."/>
            <person name="Haridas S."/>
            <person name="Kuo A."/>
            <person name="Mondo S."/>
            <person name="Pangilinan J."/>
            <person name="Riley R."/>
            <person name="LaButti K."/>
            <person name="Andreopoulos B."/>
            <person name="Lipzen A."/>
            <person name="Chen C."/>
            <person name="Yan M."/>
            <person name="Daum C."/>
            <person name="Ng V."/>
            <person name="Clum A."/>
            <person name="Steindorff A."/>
            <person name="Ohm R.A."/>
            <person name="Martin F."/>
            <person name="Silar P."/>
            <person name="Natvig D.O."/>
            <person name="Lalanne C."/>
            <person name="Gautier V."/>
            <person name="Ament-Velasquez S.L."/>
            <person name="Kruys A."/>
            <person name="Hutchinson M.I."/>
            <person name="Powell A.J."/>
            <person name="Barry K."/>
            <person name="Miller A.N."/>
            <person name="Grigoriev I.V."/>
            <person name="Debuchy R."/>
            <person name="Gladieux P."/>
            <person name="Hiltunen Thoren M."/>
            <person name="Johannesson H."/>
        </authorList>
    </citation>
    <scope>NUCLEOTIDE SEQUENCE</scope>
    <source>
        <strain evidence="2">CBS 958.72</strain>
    </source>
</reference>
<dbReference type="InterPro" id="IPR046700">
    <property type="entry name" value="DUF6570"/>
</dbReference>
<protein>
    <recommendedName>
        <fullName evidence="1">DUF6570 domain-containing protein</fullName>
    </recommendedName>
</protein>
<evidence type="ECO:0000259" key="1">
    <source>
        <dbReference type="Pfam" id="PF20209"/>
    </source>
</evidence>
<name>A0AAE0JXA1_9PEZI</name>
<reference evidence="2" key="2">
    <citation type="submission" date="2023-06" db="EMBL/GenBank/DDBJ databases">
        <authorList>
            <consortium name="Lawrence Berkeley National Laboratory"/>
            <person name="Haridas S."/>
            <person name="Hensen N."/>
            <person name="Bonometti L."/>
            <person name="Westerberg I."/>
            <person name="Brannstrom I.O."/>
            <person name="Guillou S."/>
            <person name="Cros-Aarteil S."/>
            <person name="Calhoun S."/>
            <person name="Kuo A."/>
            <person name="Mondo S."/>
            <person name="Pangilinan J."/>
            <person name="Riley R."/>
            <person name="Labutti K."/>
            <person name="Andreopoulos B."/>
            <person name="Lipzen A."/>
            <person name="Chen C."/>
            <person name="Yanf M."/>
            <person name="Daum C."/>
            <person name="Ng V."/>
            <person name="Clum A."/>
            <person name="Steindorff A."/>
            <person name="Ohm R."/>
            <person name="Martin F."/>
            <person name="Silar P."/>
            <person name="Natvig D."/>
            <person name="Lalanne C."/>
            <person name="Gautier V."/>
            <person name="Ament-Velasquez S.L."/>
            <person name="Kruys A."/>
            <person name="Hutchinson M.I."/>
            <person name="Powell A.J."/>
            <person name="Barry K."/>
            <person name="Miller A.N."/>
            <person name="Grigoriev I.V."/>
            <person name="Debuchy R."/>
            <person name="Gladieux P."/>
            <person name="Thoren M.H."/>
            <person name="Johannesson H."/>
        </authorList>
    </citation>
    <scope>NUCLEOTIDE SEQUENCE</scope>
    <source>
        <strain evidence="2">CBS 958.72</strain>
    </source>
</reference>
<dbReference type="Proteomes" id="UP001287356">
    <property type="component" value="Unassembled WGS sequence"/>
</dbReference>
<comment type="caution">
    <text evidence="2">The sequence shown here is derived from an EMBL/GenBank/DDBJ whole genome shotgun (WGS) entry which is preliminary data.</text>
</comment>
<proteinExistence type="predicted"/>
<evidence type="ECO:0000313" key="2">
    <source>
        <dbReference type="EMBL" id="KAK3365737.1"/>
    </source>
</evidence>
<sequence length="240" mass="27420">MPNFFSAENNMDLGDVPDHLPKLTQVEEQLIARVHVFLDVRLVRGQQYRHSKHCVSFLRDTGSLYNQLPRLPRELDIVIVRPRQSENNNAHLIRSFRADFRVRRAAIETWLRYLIANHRGYSDLQVDVERLAQLPEDGNVIDQVAVIEVEEEAPAVPQVPGDDEVEDEDFIDYAAAPNLIPAQADLARLRDQVQGRELAPEQPPIRNYIELPGVRSTPLNDLNNRLARWITGAVLMPARS</sequence>
<evidence type="ECO:0000313" key="3">
    <source>
        <dbReference type="Proteomes" id="UP001287356"/>
    </source>
</evidence>
<dbReference type="EMBL" id="JAULSN010000008">
    <property type="protein sequence ID" value="KAK3365737.1"/>
    <property type="molecule type" value="Genomic_DNA"/>
</dbReference>
<organism evidence="2 3">
    <name type="scientific">Lasiosphaeria ovina</name>
    <dbReference type="NCBI Taxonomy" id="92902"/>
    <lineage>
        <taxon>Eukaryota</taxon>
        <taxon>Fungi</taxon>
        <taxon>Dikarya</taxon>
        <taxon>Ascomycota</taxon>
        <taxon>Pezizomycotina</taxon>
        <taxon>Sordariomycetes</taxon>
        <taxon>Sordariomycetidae</taxon>
        <taxon>Sordariales</taxon>
        <taxon>Lasiosphaeriaceae</taxon>
        <taxon>Lasiosphaeria</taxon>
    </lineage>
</organism>
<dbReference type="Pfam" id="PF20209">
    <property type="entry name" value="DUF6570"/>
    <property type="match status" value="1"/>
</dbReference>
<accession>A0AAE0JXA1</accession>
<gene>
    <name evidence="2" type="ORF">B0T24DRAFT_398641</name>
</gene>